<dbReference type="EMBL" id="JBHLWP010000009">
    <property type="protein sequence ID" value="MFC0251819.1"/>
    <property type="molecule type" value="Genomic_DNA"/>
</dbReference>
<dbReference type="RefSeq" id="WP_379678650.1">
    <property type="nucleotide sequence ID" value="NZ_JBHLWP010000009.1"/>
</dbReference>
<gene>
    <name evidence="1" type="ORF">ACFFJK_07950</name>
</gene>
<evidence type="ECO:0000313" key="2">
    <source>
        <dbReference type="Proteomes" id="UP001589773"/>
    </source>
</evidence>
<organism evidence="1 2">
    <name type="scientific">Massilia consociata</name>
    <dbReference type="NCBI Taxonomy" id="760117"/>
    <lineage>
        <taxon>Bacteria</taxon>
        <taxon>Pseudomonadati</taxon>
        <taxon>Pseudomonadota</taxon>
        <taxon>Betaproteobacteria</taxon>
        <taxon>Burkholderiales</taxon>
        <taxon>Oxalobacteraceae</taxon>
        <taxon>Telluria group</taxon>
        <taxon>Massilia</taxon>
    </lineage>
</organism>
<name>A0ABV6FEP9_9BURK</name>
<keyword evidence="2" id="KW-1185">Reference proteome</keyword>
<proteinExistence type="predicted"/>
<evidence type="ECO:0000313" key="1">
    <source>
        <dbReference type="EMBL" id="MFC0251819.1"/>
    </source>
</evidence>
<dbReference type="Proteomes" id="UP001589773">
    <property type="component" value="Unassembled WGS sequence"/>
</dbReference>
<reference evidence="1 2" key="1">
    <citation type="submission" date="2024-09" db="EMBL/GenBank/DDBJ databases">
        <authorList>
            <person name="Sun Q."/>
            <person name="Mori K."/>
        </authorList>
    </citation>
    <scope>NUCLEOTIDE SEQUENCE [LARGE SCALE GENOMIC DNA]</scope>
    <source>
        <strain evidence="1 2">CCM 7792</strain>
    </source>
</reference>
<protein>
    <submittedName>
        <fullName evidence="1">Uncharacterized protein</fullName>
    </submittedName>
</protein>
<accession>A0ABV6FEP9</accession>
<comment type="caution">
    <text evidence="1">The sequence shown here is derived from an EMBL/GenBank/DDBJ whole genome shotgun (WGS) entry which is preliminary data.</text>
</comment>
<sequence length="43" mass="4530">MNRTALLIATKLAIAAPAHPGGMMPLFSSHPSCEERIAALQRG</sequence>